<gene>
    <name evidence="2" type="ORF">A4U43_C04F22950</name>
</gene>
<reference evidence="3" key="1">
    <citation type="journal article" date="2017" name="Nat. Commun.">
        <title>The asparagus genome sheds light on the origin and evolution of a young Y chromosome.</title>
        <authorList>
            <person name="Harkess A."/>
            <person name="Zhou J."/>
            <person name="Xu C."/>
            <person name="Bowers J.E."/>
            <person name="Van der Hulst R."/>
            <person name="Ayyampalayam S."/>
            <person name="Mercati F."/>
            <person name="Riccardi P."/>
            <person name="McKain M.R."/>
            <person name="Kakrana A."/>
            <person name="Tang H."/>
            <person name="Ray J."/>
            <person name="Groenendijk J."/>
            <person name="Arikit S."/>
            <person name="Mathioni S.M."/>
            <person name="Nakano M."/>
            <person name="Shan H."/>
            <person name="Telgmann-Rauber A."/>
            <person name="Kanno A."/>
            <person name="Yue Z."/>
            <person name="Chen H."/>
            <person name="Li W."/>
            <person name="Chen Y."/>
            <person name="Xu X."/>
            <person name="Zhang Y."/>
            <person name="Luo S."/>
            <person name="Chen H."/>
            <person name="Gao J."/>
            <person name="Mao Z."/>
            <person name="Pires J.C."/>
            <person name="Luo M."/>
            <person name="Kudrna D."/>
            <person name="Wing R.A."/>
            <person name="Meyers B.C."/>
            <person name="Yi K."/>
            <person name="Kong H."/>
            <person name="Lavrijsen P."/>
            <person name="Sunseri F."/>
            <person name="Falavigna A."/>
            <person name="Ye Y."/>
            <person name="Leebens-Mack J.H."/>
            <person name="Chen G."/>
        </authorList>
    </citation>
    <scope>NUCLEOTIDE SEQUENCE [LARGE SCALE GENOMIC DNA]</scope>
    <source>
        <strain evidence="3">cv. DH0086</strain>
    </source>
</reference>
<keyword evidence="3" id="KW-1185">Reference proteome</keyword>
<protein>
    <submittedName>
        <fullName evidence="2">Uncharacterized protein</fullName>
    </submittedName>
</protein>
<feature type="region of interest" description="Disordered" evidence="1">
    <location>
        <begin position="1"/>
        <end position="33"/>
    </location>
</feature>
<evidence type="ECO:0000313" key="3">
    <source>
        <dbReference type="Proteomes" id="UP000243459"/>
    </source>
</evidence>
<accession>A0A5P1F5S8</accession>
<feature type="compositionally biased region" description="Low complexity" evidence="1">
    <location>
        <begin position="16"/>
        <end position="33"/>
    </location>
</feature>
<dbReference type="EMBL" id="CM007384">
    <property type="protein sequence ID" value="ONK72767.1"/>
    <property type="molecule type" value="Genomic_DNA"/>
</dbReference>
<sequence length="91" mass="9806">MAPKKAVPRPSKSYIAAAQGSAPSASAGGATAQANVPPQLPLIGVRHTSEPLPFRHYFGHEGGVDLNMTFNLRQELPVFRIKEKSRVELIT</sequence>
<dbReference type="AlphaFoldDB" id="A0A5P1F5S8"/>
<proteinExistence type="predicted"/>
<dbReference type="Proteomes" id="UP000243459">
    <property type="component" value="Chromosome 4"/>
</dbReference>
<organism evidence="2 3">
    <name type="scientific">Asparagus officinalis</name>
    <name type="common">Garden asparagus</name>
    <dbReference type="NCBI Taxonomy" id="4686"/>
    <lineage>
        <taxon>Eukaryota</taxon>
        <taxon>Viridiplantae</taxon>
        <taxon>Streptophyta</taxon>
        <taxon>Embryophyta</taxon>
        <taxon>Tracheophyta</taxon>
        <taxon>Spermatophyta</taxon>
        <taxon>Magnoliopsida</taxon>
        <taxon>Liliopsida</taxon>
        <taxon>Asparagales</taxon>
        <taxon>Asparagaceae</taxon>
        <taxon>Asparagoideae</taxon>
        <taxon>Asparagus</taxon>
    </lineage>
</organism>
<name>A0A5P1F5S8_ASPOF</name>
<evidence type="ECO:0000313" key="2">
    <source>
        <dbReference type="EMBL" id="ONK72767.1"/>
    </source>
</evidence>
<evidence type="ECO:0000256" key="1">
    <source>
        <dbReference type="SAM" id="MobiDB-lite"/>
    </source>
</evidence>
<dbReference type="Gramene" id="ONK72767">
    <property type="protein sequence ID" value="ONK72767"/>
    <property type="gene ID" value="A4U43_C04F22950"/>
</dbReference>